<keyword evidence="1" id="KW-0472">Membrane</keyword>
<evidence type="ECO:0000313" key="4">
    <source>
        <dbReference type="Proteomes" id="UP000777935"/>
    </source>
</evidence>
<evidence type="ECO:0000313" key="3">
    <source>
        <dbReference type="EMBL" id="NSX53600.1"/>
    </source>
</evidence>
<sequence>MTDLNIAEIAALAGLSFVIAFSVLWAISVFYPRKTASARAIINGADQDIVFVFDEDQLIDATPPARKLLQTAESETGRSDWDKLIALLSPRFPTISQDAAALFEKGKIKIVAADENDDSWVDIEWWDNLARVSIIQSVSHDERSLMDGPSVNAMTDELGILRSVVNSVPYLMWKQDDEQNITWANKAYTDLAIEHSEPSTAGNWPIKSLFETLPALLEDDGRRVWRASLQKSNNETLNWFEIESFRHGDQMLFSATGIDATIRAEQSLRDFVQTLSKTFAQLPTGLAIFNQKRQLVLFNPALLNLVGLSAEFLSIRPTLFAFLDKLREKQMVPEPKDYRSWQQQISDLEAAAIDGTYAEIWNLPSGLTYRVTGRPHPGGGVAFLFEDISAEVSLTRRFRSQLDQGQAVIDSMGEAIIVFASNGMVALSNQAYKKLWALETERPVVEVNAQEALAHWEAMLKPSENLLNIRAFISQTGNRSALSMELALNTGPVLKCRLEPIQGGATLVGFTETQAHFTPKQSIAL</sequence>
<dbReference type="SMART" id="SM00091">
    <property type="entry name" value="PAS"/>
    <property type="match status" value="3"/>
</dbReference>
<dbReference type="EMBL" id="JABUFE010000001">
    <property type="protein sequence ID" value="NSX53600.1"/>
    <property type="molecule type" value="Genomic_DNA"/>
</dbReference>
<dbReference type="InterPro" id="IPR000014">
    <property type="entry name" value="PAS"/>
</dbReference>
<dbReference type="Proteomes" id="UP000777935">
    <property type="component" value="Unassembled WGS sequence"/>
</dbReference>
<comment type="caution">
    <text evidence="3">The sequence shown here is derived from an EMBL/GenBank/DDBJ whole genome shotgun (WGS) entry which is preliminary data.</text>
</comment>
<dbReference type="SUPFAM" id="SSF55785">
    <property type="entry name" value="PYP-like sensor domain (PAS domain)"/>
    <property type="match status" value="1"/>
</dbReference>
<evidence type="ECO:0000259" key="2">
    <source>
        <dbReference type="SMART" id="SM00091"/>
    </source>
</evidence>
<feature type="transmembrane region" description="Helical" evidence="1">
    <location>
        <begin position="6"/>
        <end position="31"/>
    </location>
</feature>
<organism evidence="3 4">
    <name type="scientific">Parasulfitobacter algicola</name>
    <dbReference type="NCBI Taxonomy" id="2614809"/>
    <lineage>
        <taxon>Bacteria</taxon>
        <taxon>Pseudomonadati</taxon>
        <taxon>Pseudomonadota</taxon>
        <taxon>Alphaproteobacteria</taxon>
        <taxon>Rhodobacterales</taxon>
        <taxon>Roseobacteraceae</taxon>
        <taxon>Parasulfitobacter</taxon>
    </lineage>
</organism>
<dbReference type="Gene3D" id="3.30.450.20">
    <property type="entry name" value="PAS domain"/>
    <property type="match status" value="1"/>
</dbReference>
<accession>A0ABX2IMM9</accession>
<keyword evidence="1" id="KW-1133">Transmembrane helix</keyword>
<protein>
    <submittedName>
        <fullName evidence="3">PAS-domain containing protein</fullName>
    </submittedName>
</protein>
<feature type="domain" description="PAS" evidence="2">
    <location>
        <begin position="403"/>
        <end position="465"/>
    </location>
</feature>
<dbReference type="Pfam" id="PF12860">
    <property type="entry name" value="PAS_7"/>
    <property type="match status" value="1"/>
</dbReference>
<feature type="domain" description="PAS" evidence="2">
    <location>
        <begin position="273"/>
        <end position="340"/>
    </location>
</feature>
<gene>
    <name evidence="3" type="ORF">HRQ87_02185</name>
</gene>
<keyword evidence="4" id="KW-1185">Reference proteome</keyword>
<dbReference type="InterPro" id="IPR035965">
    <property type="entry name" value="PAS-like_dom_sf"/>
</dbReference>
<feature type="domain" description="PAS" evidence="2">
    <location>
        <begin position="159"/>
        <end position="230"/>
    </location>
</feature>
<proteinExistence type="predicted"/>
<reference evidence="3 4" key="1">
    <citation type="submission" date="2020-06" db="EMBL/GenBank/DDBJ databases">
        <title>Sulfitobacter algicola sp. nov., isolated from green algae.</title>
        <authorList>
            <person name="Wang C."/>
        </authorList>
    </citation>
    <scope>NUCLEOTIDE SEQUENCE [LARGE SCALE GENOMIC DNA]</scope>
    <source>
        <strain evidence="3 4">1151</strain>
    </source>
</reference>
<keyword evidence="1" id="KW-0812">Transmembrane</keyword>
<evidence type="ECO:0000256" key="1">
    <source>
        <dbReference type="SAM" id="Phobius"/>
    </source>
</evidence>
<name>A0ABX2IMM9_9RHOB</name>
<dbReference type="RefSeq" id="WP_174134742.1">
    <property type="nucleotide sequence ID" value="NZ_JABUFE010000001.1"/>
</dbReference>